<organism evidence="1 2">
    <name type="scientific">Mycena pura</name>
    <dbReference type="NCBI Taxonomy" id="153505"/>
    <lineage>
        <taxon>Eukaryota</taxon>
        <taxon>Fungi</taxon>
        <taxon>Dikarya</taxon>
        <taxon>Basidiomycota</taxon>
        <taxon>Agaricomycotina</taxon>
        <taxon>Agaricomycetes</taxon>
        <taxon>Agaricomycetidae</taxon>
        <taxon>Agaricales</taxon>
        <taxon>Marasmiineae</taxon>
        <taxon>Mycenaceae</taxon>
        <taxon>Mycena</taxon>
    </lineage>
</organism>
<sequence>MRSTESRVEFPILEKLTLQLYDPLPVHTTLFLGSLPALTDFTLQCSYVSIPSTLDFIWAQLPGTRVCLQMFSRMTNAQLTSVHTVVSDLSLRCHDSEQRAMHTLLDALTAPCLKKFSITGSFFISRLIAFFDRSSCALTHLNIDHHNNTYDTDLLTLLGTPHACDIVDLGVSLRSLSMPRKLADALATRDIIPNLCTLALKCSHGINGSVDSLLKIYAGRRPVLQSLWLSRASLSQDVEQALKSAGLEVVTFTY</sequence>
<comment type="caution">
    <text evidence="1">The sequence shown here is derived from an EMBL/GenBank/DDBJ whole genome shotgun (WGS) entry which is preliminary data.</text>
</comment>
<dbReference type="Proteomes" id="UP001219525">
    <property type="component" value="Unassembled WGS sequence"/>
</dbReference>
<keyword evidence="2" id="KW-1185">Reference proteome</keyword>
<gene>
    <name evidence="1" type="ORF">GGX14DRAFT_700142</name>
</gene>
<dbReference type="AlphaFoldDB" id="A0AAD6UZW5"/>
<protein>
    <submittedName>
        <fullName evidence="1">Uncharacterized protein</fullName>
    </submittedName>
</protein>
<evidence type="ECO:0000313" key="1">
    <source>
        <dbReference type="EMBL" id="KAJ7198389.1"/>
    </source>
</evidence>
<reference evidence="1" key="1">
    <citation type="submission" date="2023-03" db="EMBL/GenBank/DDBJ databases">
        <title>Massive genome expansion in bonnet fungi (Mycena s.s.) driven by repeated elements and novel gene families across ecological guilds.</title>
        <authorList>
            <consortium name="Lawrence Berkeley National Laboratory"/>
            <person name="Harder C.B."/>
            <person name="Miyauchi S."/>
            <person name="Viragh M."/>
            <person name="Kuo A."/>
            <person name="Thoen E."/>
            <person name="Andreopoulos B."/>
            <person name="Lu D."/>
            <person name="Skrede I."/>
            <person name="Drula E."/>
            <person name="Henrissat B."/>
            <person name="Morin E."/>
            <person name="Kohler A."/>
            <person name="Barry K."/>
            <person name="LaButti K."/>
            <person name="Morin E."/>
            <person name="Salamov A."/>
            <person name="Lipzen A."/>
            <person name="Mereny Z."/>
            <person name="Hegedus B."/>
            <person name="Baldrian P."/>
            <person name="Stursova M."/>
            <person name="Weitz H."/>
            <person name="Taylor A."/>
            <person name="Grigoriev I.V."/>
            <person name="Nagy L.G."/>
            <person name="Martin F."/>
            <person name="Kauserud H."/>
        </authorList>
    </citation>
    <scope>NUCLEOTIDE SEQUENCE</scope>
    <source>
        <strain evidence="1">9144</strain>
    </source>
</reference>
<proteinExistence type="predicted"/>
<name>A0AAD6UZW5_9AGAR</name>
<evidence type="ECO:0000313" key="2">
    <source>
        <dbReference type="Proteomes" id="UP001219525"/>
    </source>
</evidence>
<dbReference type="EMBL" id="JARJCW010000073">
    <property type="protein sequence ID" value="KAJ7198389.1"/>
    <property type="molecule type" value="Genomic_DNA"/>
</dbReference>
<accession>A0AAD6UZW5</accession>